<feature type="domain" description="EamA" evidence="2">
    <location>
        <begin position="6"/>
        <end position="140"/>
    </location>
</feature>
<proteinExistence type="predicted"/>
<feature type="non-terminal residue" evidence="3">
    <location>
        <position position="1"/>
    </location>
</feature>
<name>A0A381ULG5_9ZZZZ</name>
<gene>
    <name evidence="3" type="ORF">METZ01_LOCUS81425</name>
</gene>
<evidence type="ECO:0000259" key="2">
    <source>
        <dbReference type="Pfam" id="PF00892"/>
    </source>
</evidence>
<accession>A0A381ULG5</accession>
<feature type="transmembrane region" description="Helical" evidence="1">
    <location>
        <begin position="186"/>
        <end position="211"/>
    </location>
</feature>
<keyword evidence="1" id="KW-1133">Transmembrane helix</keyword>
<feature type="transmembrane region" description="Helical" evidence="1">
    <location>
        <begin position="278"/>
        <end position="295"/>
    </location>
</feature>
<feature type="transmembrane region" description="Helical" evidence="1">
    <location>
        <begin position="71"/>
        <end position="90"/>
    </location>
</feature>
<reference evidence="3" key="1">
    <citation type="submission" date="2018-05" db="EMBL/GenBank/DDBJ databases">
        <authorList>
            <person name="Lanie J.A."/>
            <person name="Ng W.-L."/>
            <person name="Kazmierczak K.M."/>
            <person name="Andrzejewski T.M."/>
            <person name="Davidsen T.M."/>
            <person name="Wayne K.J."/>
            <person name="Tettelin H."/>
            <person name="Glass J.I."/>
            <person name="Rusch D."/>
            <person name="Podicherti R."/>
            <person name="Tsui H.-C.T."/>
            <person name="Winkler M.E."/>
        </authorList>
    </citation>
    <scope>NUCLEOTIDE SEQUENCE</scope>
</reference>
<dbReference type="SUPFAM" id="SSF103481">
    <property type="entry name" value="Multidrug resistance efflux transporter EmrE"/>
    <property type="match status" value="2"/>
</dbReference>
<dbReference type="InterPro" id="IPR000620">
    <property type="entry name" value="EamA_dom"/>
</dbReference>
<feature type="transmembrane region" description="Helical" evidence="1">
    <location>
        <begin position="111"/>
        <end position="136"/>
    </location>
</feature>
<sequence>VLELWVPITIAAALLQNLRTALQQQLTSVLDATEASYIRFCYAVPFAWMYFAALTWVGFRPPELSWDFFGQVSMGAVCQILGTVALIRSFQTRNFAVGTAYSKTETVQAALFAAVILGESMNPVALTGILVSLLGVVLLSTSEGWRALLHVGPGPALWYGMGAGAGFGISAVLYRGAALSLPTGDFLVRASITLVAATTIQTVGMGVYLFLRNRNSLVLVGQVWKRGVWVGLAGMLASAGWFTAMTLERAAYVRALGQVELLFAFFVTLVIFREKVRTSEILGAATVVLGLVLLLI</sequence>
<dbReference type="Gene3D" id="1.10.3730.20">
    <property type="match status" value="1"/>
</dbReference>
<feature type="transmembrane region" description="Helical" evidence="1">
    <location>
        <begin position="156"/>
        <end position="174"/>
    </location>
</feature>
<dbReference type="InterPro" id="IPR037185">
    <property type="entry name" value="EmrE-like"/>
</dbReference>
<dbReference type="Pfam" id="PF00892">
    <property type="entry name" value="EamA"/>
    <property type="match status" value="1"/>
</dbReference>
<evidence type="ECO:0000313" key="3">
    <source>
        <dbReference type="EMBL" id="SVA28571.1"/>
    </source>
</evidence>
<dbReference type="GO" id="GO:0016020">
    <property type="term" value="C:membrane"/>
    <property type="evidence" value="ECO:0007669"/>
    <property type="project" value="InterPro"/>
</dbReference>
<keyword evidence="1" id="KW-0472">Membrane</keyword>
<evidence type="ECO:0000256" key="1">
    <source>
        <dbReference type="SAM" id="Phobius"/>
    </source>
</evidence>
<dbReference type="AlphaFoldDB" id="A0A381ULG5"/>
<keyword evidence="1" id="KW-0812">Transmembrane</keyword>
<feature type="transmembrane region" description="Helical" evidence="1">
    <location>
        <begin position="40"/>
        <end position="59"/>
    </location>
</feature>
<dbReference type="EMBL" id="UINC01006608">
    <property type="protein sequence ID" value="SVA28571.1"/>
    <property type="molecule type" value="Genomic_DNA"/>
</dbReference>
<protein>
    <recommendedName>
        <fullName evidence="2">EamA domain-containing protein</fullName>
    </recommendedName>
</protein>
<feature type="transmembrane region" description="Helical" evidence="1">
    <location>
        <begin position="251"/>
        <end position="272"/>
    </location>
</feature>
<organism evidence="3">
    <name type="scientific">marine metagenome</name>
    <dbReference type="NCBI Taxonomy" id="408172"/>
    <lineage>
        <taxon>unclassified sequences</taxon>
        <taxon>metagenomes</taxon>
        <taxon>ecological metagenomes</taxon>
    </lineage>
</organism>
<feature type="transmembrane region" description="Helical" evidence="1">
    <location>
        <begin position="223"/>
        <end position="244"/>
    </location>
</feature>